<protein>
    <submittedName>
        <fullName evidence="1">Uncharacterized protein</fullName>
    </submittedName>
</protein>
<dbReference type="GeneID" id="77344797"/>
<reference evidence="1 2" key="1">
    <citation type="submission" date="2019-09" db="EMBL/GenBank/DDBJ databases">
        <title>Draft genome sequences of 48 bacterial type strains from the CCUG.</title>
        <authorList>
            <person name="Tunovic T."/>
            <person name="Pineiro-Iglesias B."/>
            <person name="Unosson C."/>
            <person name="Inganas E."/>
            <person name="Ohlen M."/>
            <person name="Cardew S."/>
            <person name="Jensie-Markopoulos S."/>
            <person name="Salva-Serra F."/>
            <person name="Jaen-Luchoro D."/>
            <person name="Karlsson R."/>
            <person name="Svensson-Stadler L."/>
            <person name="Chun J."/>
            <person name="Moore E."/>
        </authorList>
    </citation>
    <scope>NUCLEOTIDE SEQUENCE [LARGE SCALE GENOMIC DNA]</scope>
    <source>
        <strain evidence="1 2">CCUG 48643</strain>
    </source>
</reference>
<dbReference type="EMBL" id="VZPX01000004">
    <property type="protein sequence ID" value="KAB0482374.1"/>
    <property type="molecule type" value="Genomic_DNA"/>
</dbReference>
<dbReference type="Proteomes" id="UP000423756">
    <property type="component" value="Unassembled WGS sequence"/>
</dbReference>
<sequence>MIREYIYIDEGELKDGLSHKLCAPISFCRDKKPYRLWSLPHFRCKDIEPPKSLPLIHGDSAFLEDQLRDWSVRQDCLFYRGQFVEGNIWLAIEYEETAVQSE</sequence>
<name>A0A7V7NX07_9VIBR</name>
<gene>
    <name evidence="1" type="ORF">F7Q91_02925</name>
</gene>
<comment type="caution">
    <text evidence="1">The sequence shown here is derived from an EMBL/GenBank/DDBJ whole genome shotgun (WGS) entry which is preliminary data.</text>
</comment>
<dbReference type="RefSeq" id="WP_137406649.1">
    <property type="nucleotide sequence ID" value="NZ_AP025467.1"/>
</dbReference>
<accession>A0A7V7NX07</accession>
<evidence type="ECO:0000313" key="1">
    <source>
        <dbReference type="EMBL" id="KAB0482374.1"/>
    </source>
</evidence>
<organism evidence="1 2">
    <name type="scientific">Vibrio chagasii</name>
    <dbReference type="NCBI Taxonomy" id="170679"/>
    <lineage>
        <taxon>Bacteria</taxon>
        <taxon>Pseudomonadati</taxon>
        <taxon>Pseudomonadota</taxon>
        <taxon>Gammaproteobacteria</taxon>
        <taxon>Vibrionales</taxon>
        <taxon>Vibrionaceae</taxon>
        <taxon>Vibrio</taxon>
    </lineage>
</organism>
<evidence type="ECO:0000313" key="2">
    <source>
        <dbReference type="Proteomes" id="UP000423756"/>
    </source>
</evidence>
<dbReference type="AlphaFoldDB" id="A0A7V7NX07"/>
<proteinExistence type="predicted"/>